<name>A0A565AUQ8_9BRAS</name>
<reference evidence="2" key="1">
    <citation type="submission" date="2019-07" db="EMBL/GenBank/DDBJ databases">
        <authorList>
            <person name="Dittberner H."/>
        </authorList>
    </citation>
    <scope>NUCLEOTIDE SEQUENCE [LARGE SCALE GENOMIC DNA]</scope>
</reference>
<evidence type="ECO:0000259" key="1">
    <source>
        <dbReference type="Pfam" id="PF13456"/>
    </source>
</evidence>
<protein>
    <recommendedName>
        <fullName evidence="1">RNase H type-1 domain-containing protein</fullName>
    </recommendedName>
</protein>
<feature type="domain" description="RNase H type-1" evidence="1">
    <location>
        <begin position="31"/>
        <end position="118"/>
    </location>
</feature>
<accession>A0A565AUQ8</accession>
<dbReference type="Pfam" id="PF13456">
    <property type="entry name" value="RVT_3"/>
    <property type="match status" value="1"/>
</dbReference>
<dbReference type="InterPro" id="IPR012337">
    <property type="entry name" value="RNaseH-like_sf"/>
</dbReference>
<dbReference type="InterPro" id="IPR044730">
    <property type="entry name" value="RNase_H-like_dom_plant"/>
</dbReference>
<keyword evidence="3" id="KW-1185">Reference proteome</keyword>
<dbReference type="InterPro" id="IPR002156">
    <property type="entry name" value="RNaseH_domain"/>
</dbReference>
<dbReference type="SUPFAM" id="SSF53098">
    <property type="entry name" value="Ribonuclease H-like"/>
    <property type="match status" value="1"/>
</dbReference>
<dbReference type="OrthoDB" id="1113405at2759"/>
<comment type="caution">
    <text evidence="2">The sequence shown here is derived from an EMBL/GenBank/DDBJ whole genome shotgun (WGS) entry which is preliminary data.</text>
</comment>
<gene>
    <name evidence="2" type="ORF">ANE_LOCUS3527</name>
</gene>
<dbReference type="AlphaFoldDB" id="A0A565AUQ8"/>
<sequence length="135" mass="14768">MAQTEEKYVNVAPRSGLVTRHISNDTVIGHTDGAWHKGNLIGGLGWAFHRNEASGGITTVLEHGSQSELYVSSPLMAEALAMRLAIEKAMERGILKIVMHSDTLILINAITSGHPIKEIIESSKTSKLMFLCFRL</sequence>
<dbReference type="CDD" id="cd06222">
    <property type="entry name" value="RNase_H_like"/>
    <property type="match status" value="1"/>
</dbReference>
<dbReference type="Gene3D" id="3.30.420.10">
    <property type="entry name" value="Ribonuclease H-like superfamily/Ribonuclease H"/>
    <property type="match status" value="1"/>
</dbReference>
<dbReference type="EMBL" id="CABITT030000001">
    <property type="protein sequence ID" value="VVA93082.1"/>
    <property type="molecule type" value="Genomic_DNA"/>
</dbReference>
<evidence type="ECO:0000313" key="3">
    <source>
        <dbReference type="Proteomes" id="UP000489600"/>
    </source>
</evidence>
<dbReference type="Proteomes" id="UP000489600">
    <property type="component" value="Unassembled WGS sequence"/>
</dbReference>
<dbReference type="InterPro" id="IPR036397">
    <property type="entry name" value="RNaseH_sf"/>
</dbReference>
<evidence type="ECO:0000313" key="2">
    <source>
        <dbReference type="EMBL" id="VVA93082.1"/>
    </source>
</evidence>
<organism evidence="2 3">
    <name type="scientific">Arabis nemorensis</name>
    <dbReference type="NCBI Taxonomy" id="586526"/>
    <lineage>
        <taxon>Eukaryota</taxon>
        <taxon>Viridiplantae</taxon>
        <taxon>Streptophyta</taxon>
        <taxon>Embryophyta</taxon>
        <taxon>Tracheophyta</taxon>
        <taxon>Spermatophyta</taxon>
        <taxon>Magnoliopsida</taxon>
        <taxon>eudicotyledons</taxon>
        <taxon>Gunneridae</taxon>
        <taxon>Pentapetalae</taxon>
        <taxon>rosids</taxon>
        <taxon>malvids</taxon>
        <taxon>Brassicales</taxon>
        <taxon>Brassicaceae</taxon>
        <taxon>Arabideae</taxon>
        <taxon>Arabis</taxon>
    </lineage>
</organism>
<dbReference type="GO" id="GO:0004523">
    <property type="term" value="F:RNA-DNA hybrid ribonuclease activity"/>
    <property type="evidence" value="ECO:0007669"/>
    <property type="project" value="InterPro"/>
</dbReference>
<proteinExistence type="predicted"/>
<dbReference type="GO" id="GO:0003676">
    <property type="term" value="F:nucleic acid binding"/>
    <property type="evidence" value="ECO:0007669"/>
    <property type="project" value="InterPro"/>
</dbReference>